<dbReference type="EMBL" id="CAADFJ010000056">
    <property type="protein sequence ID" value="VFK00989.1"/>
    <property type="molecule type" value="Genomic_DNA"/>
</dbReference>
<evidence type="ECO:0000313" key="1">
    <source>
        <dbReference type="EMBL" id="VFJ93776.1"/>
    </source>
</evidence>
<name>A0A450UMK7_9GAMM</name>
<sequence>MNLGNEPRFTSRVSKRAELPDLGNIYWLYSAVELFYQTGKRRHPLRVDQVWPEIVCNRSTLVVYEYGRTSKTMLL</sequence>
<reference evidence="1" key="1">
    <citation type="submission" date="2019-02" db="EMBL/GenBank/DDBJ databases">
        <authorList>
            <person name="Gruber-Vodicka R. H."/>
            <person name="Seah K. B. B."/>
        </authorList>
    </citation>
    <scope>NUCLEOTIDE SEQUENCE</scope>
    <source>
        <strain evidence="3">BECK_SA2B12</strain>
        <strain evidence="1">BECK_SA2B15</strain>
        <strain evidence="2">BECK_SA2B20</strain>
    </source>
</reference>
<protein>
    <submittedName>
        <fullName evidence="1">Uncharacterized protein</fullName>
    </submittedName>
</protein>
<dbReference type="EMBL" id="CAADFG010000061">
    <property type="protein sequence ID" value="VFJ93776.1"/>
    <property type="molecule type" value="Genomic_DNA"/>
</dbReference>
<proteinExistence type="predicted"/>
<accession>A0A450UMK7</accession>
<organism evidence="1">
    <name type="scientific">Candidatus Kentrum eta</name>
    <dbReference type="NCBI Taxonomy" id="2126337"/>
    <lineage>
        <taxon>Bacteria</taxon>
        <taxon>Pseudomonadati</taxon>
        <taxon>Pseudomonadota</taxon>
        <taxon>Gammaproteobacteria</taxon>
        <taxon>Candidatus Kentrum</taxon>
    </lineage>
</organism>
<gene>
    <name evidence="1" type="ORF">BECKH772A_GA0070896_1006111</name>
    <name evidence="2" type="ORF">BECKH772B_GA0070898_1006211</name>
    <name evidence="3" type="ORF">BECKH772C_GA0070978_1005611</name>
</gene>
<evidence type="ECO:0000313" key="2">
    <source>
        <dbReference type="EMBL" id="VFJ94489.1"/>
    </source>
</evidence>
<dbReference type="EMBL" id="CAADFI010000062">
    <property type="protein sequence ID" value="VFJ94489.1"/>
    <property type="molecule type" value="Genomic_DNA"/>
</dbReference>
<evidence type="ECO:0000313" key="3">
    <source>
        <dbReference type="EMBL" id="VFK00989.1"/>
    </source>
</evidence>
<dbReference type="AlphaFoldDB" id="A0A450UMK7"/>